<evidence type="ECO:0000256" key="7">
    <source>
        <dbReference type="NCBIfam" id="TIGR02488"/>
    </source>
</evidence>
<gene>
    <name evidence="12" type="primary">flgG</name>
    <name evidence="12" type="ORF">CXZ10_01945</name>
</gene>
<dbReference type="PROSITE" id="PS00588">
    <property type="entry name" value="FLAGELLA_BB_ROD"/>
    <property type="match status" value="1"/>
</dbReference>
<feature type="domain" description="Flagellar basal body rod protein N-terminal" evidence="9">
    <location>
        <begin position="5"/>
        <end position="34"/>
    </location>
</feature>
<feature type="domain" description="Flagellar basal-body/hook protein C-terminal" evidence="10">
    <location>
        <begin position="216"/>
        <end position="260"/>
    </location>
</feature>
<dbReference type="NCBIfam" id="TIGR03506">
    <property type="entry name" value="FlgEFG_subfam"/>
    <property type="match status" value="2"/>
</dbReference>
<keyword evidence="12" id="KW-0282">Flagellum</keyword>
<dbReference type="Proteomes" id="UP000233491">
    <property type="component" value="Unassembled WGS sequence"/>
</dbReference>
<dbReference type="InterPro" id="IPR053967">
    <property type="entry name" value="LlgE_F_G-like_D1"/>
</dbReference>
<comment type="subunit">
    <text evidence="5 8">The basal body constitutes a major portion of the flagellar organelle and consists of four rings (L,P,S, and M) mounted on a central rod. The rod consists of about 26 subunits of FlgG in the distal portion, and FlgB, FlgC and FlgF are thought to build up the proximal portion of the rod with about 6 subunits each.</text>
</comment>
<evidence type="ECO:0000256" key="6">
    <source>
        <dbReference type="ARBA" id="ARBA00032912"/>
    </source>
</evidence>
<name>A0A1I4R5Y7_9HYPH</name>
<dbReference type="SUPFAM" id="SSF117143">
    <property type="entry name" value="Flagellar hook protein flgE"/>
    <property type="match status" value="1"/>
</dbReference>
<keyword evidence="12" id="KW-0966">Cell projection</keyword>
<dbReference type="Pfam" id="PF00460">
    <property type="entry name" value="Flg_bb_rod"/>
    <property type="match status" value="1"/>
</dbReference>
<keyword evidence="4 8" id="KW-0975">Bacterial flagellum</keyword>
<sequence>MKALTIAATGMKAQETNVNVISNNIANMRTTGYKSQRANFQDLLYQTLRRQGATTSDAGTQVPAGVQLGSGVRVVATPRNMTQGDPESTGNDKDIAIRGEGFFQITLPDGRTAYTRDGSFELDSTGTLVTADGYTVNPAITVPQNASDLSISNTGQVQAKIGNDTTATVLGQIELARFVNKNGLEPMGDNLFLETASSGAAQTGNPGDAGYGTLLQSYLESSNVESVSELSSLISAQRAYEMNSRIITAADEMSQTTSNLGK</sequence>
<dbReference type="PANTHER" id="PTHR30435:SF19">
    <property type="entry name" value="FLAGELLAR BASAL-BODY ROD PROTEIN FLGG"/>
    <property type="match status" value="1"/>
</dbReference>
<evidence type="ECO:0000259" key="9">
    <source>
        <dbReference type="Pfam" id="PF00460"/>
    </source>
</evidence>
<dbReference type="AlphaFoldDB" id="A0A1I4R5Y7"/>
<comment type="caution">
    <text evidence="12">The sequence shown here is derived from an EMBL/GenBank/DDBJ whole genome shotgun (WGS) entry which is preliminary data.</text>
</comment>
<evidence type="ECO:0000259" key="11">
    <source>
        <dbReference type="Pfam" id="PF22692"/>
    </source>
</evidence>
<evidence type="ECO:0000256" key="8">
    <source>
        <dbReference type="RuleBase" id="RU362116"/>
    </source>
</evidence>
<dbReference type="InterPro" id="IPR037925">
    <property type="entry name" value="FlgE/F/G-like"/>
</dbReference>
<evidence type="ECO:0000256" key="4">
    <source>
        <dbReference type="ARBA" id="ARBA00023143"/>
    </source>
</evidence>
<evidence type="ECO:0000256" key="1">
    <source>
        <dbReference type="ARBA" id="ARBA00004117"/>
    </source>
</evidence>
<dbReference type="InterPro" id="IPR012834">
    <property type="entry name" value="FlgG_G_neg"/>
</dbReference>
<dbReference type="GO" id="GO:0009426">
    <property type="term" value="C:bacterial-type flagellum basal body, distal rod"/>
    <property type="evidence" value="ECO:0007669"/>
    <property type="project" value="UniProtKB-UniRule"/>
</dbReference>
<dbReference type="EMBL" id="PJNW01000002">
    <property type="protein sequence ID" value="PKR90175.1"/>
    <property type="molecule type" value="Genomic_DNA"/>
</dbReference>
<keyword evidence="13" id="KW-1185">Reference proteome</keyword>
<evidence type="ECO:0000256" key="5">
    <source>
        <dbReference type="ARBA" id="ARBA00025933"/>
    </source>
</evidence>
<comment type="subcellular location">
    <subcellularLocation>
        <location evidence="1 8">Bacterial flagellum basal body</location>
    </subcellularLocation>
</comment>
<dbReference type="GO" id="GO:0071978">
    <property type="term" value="P:bacterial-type flagellum-dependent swarming motility"/>
    <property type="evidence" value="ECO:0007669"/>
    <property type="project" value="TreeGrafter"/>
</dbReference>
<dbReference type="Pfam" id="PF06429">
    <property type="entry name" value="Flg_bbr_C"/>
    <property type="match status" value="1"/>
</dbReference>
<dbReference type="InterPro" id="IPR001444">
    <property type="entry name" value="Flag_bb_rod_N"/>
</dbReference>
<dbReference type="RefSeq" id="WP_101287271.1">
    <property type="nucleotide sequence ID" value="NZ_FOUQ01000001.1"/>
</dbReference>
<accession>A0A1I4R5Y7</accession>
<dbReference type="InterPro" id="IPR020013">
    <property type="entry name" value="Flagellar_FlgE/F/G"/>
</dbReference>
<evidence type="ECO:0000256" key="2">
    <source>
        <dbReference type="ARBA" id="ARBA00009677"/>
    </source>
</evidence>
<organism evidence="12 13">
    <name type="scientific">Pleomorphomonas diazotrophica</name>
    <dbReference type="NCBI Taxonomy" id="1166257"/>
    <lineage>
        <taxon>Bacteria</taxon>
        <taxon>Pseudomonadati</taxon>
        <taxon>Pseudomonadota</taxon>
        <taxon>Alphaproteobacteria</taxon>
        <taxon>Hyphomicrobiales</taxon>
        <taxon>Pleomorphomonadaceae</taxon>
        <taxon>Pleomorphomonas</taxon>
    </lineage>
</organism>
<protein>
    <recommendedName>
        <fullName evidence="3 7">Flagellar basal-body rod protein FlgG</fullName>
    </recommendedName>
    <alternativeName>
        <fullName evidence="6 8">Distal rod protein</fullName>
    </alternativeName>
</protein>
<comment type="similarity">
    <text evidence="2 8">Belongs to the flagella basal body rod proteins family.</text>
</comment>
<dbReference type="InterPro" id="IPR019776">
    <property type="entry name" value="Flagellar_basal_body_rod_CS"/>
</dbReference>
<evidence type="ECO:0000313" key="13">
    <source>
        <dbReference type="Proteomes" id="UP000233491"/>
    </source>
</evidence>
<evidence type="ECO:0000313" key="12">
    <source>
        <dbReference type="EMBL" id="PKR90175.1"/>
    </source>
</evidence>
<reference evidence="12 13" key="1">
    <citation type="submission" date="2017-12" db="EMBL/GenBank/DDBJ databases">
        <title>Anaerobic carbon monoxide metabolism by Pleomorphomonas carboxyditropha sp. nov., a new mesophilic hydrogenogenic carboxidotroph.</title>
        <authorList>
            <person name="Esquivel-Elizondo S."/>
            <person name="Krajmalnik-Brown R."/>
        </authorList>
    </citation>
    <scope>NUCLEOTIDE SEQUENCE [LARGE SCALE GENOMIC DNA]</scope>
    <source>
        <strain evidence="12 13">R5-392</strain>
    </source>
</reference>
<dbReference type="Pfam" id="PF22692">
    <property type="entry name" value="LlgE_F_G_D1"/>
    <property type="match status" value="1"/>
</dbReference>
<dbReference type="PANTHER" id="PTHR30435">
    <property type="entry name" value="FLAGELLAR PROTEIN"/>
    <property type="match status" value="1"/>
</dbReference>
<evidence type="ECO:0000256" key="3">
    <source>
        <dbReference type="ARBA" id="ARBA00017948"/>
    </source>
</evidence>
<evidence type="ECO:0000259" key="10">
    <source>
        <dbReference type="Pfam" id="PF06429"/>
    </source>
</evidence>
<feature type="domain" description="Flagellar hook protein FlgE/F/G-like D1" evidence="11">
    <location>
        <begin position="96"/>
        <end position="159"/>
    </location>
</feature>
<dbReference type="NCBIfam" id="TIGR02488">
    <property type="entry name" value="flgG_G_neg"/>
    <property type="match status" value="1"/>
</dbReference>
<dbReference type="OrthoDB" id="9804559at2"/>
<keyword evidence="12" id="KW-0969">Cilium</keyword>
<dbReference type="InterPro" id="IPR010930">
    <property type="entry name" value="Flg_bb/hook_C_dom"/>
</dbReference>
<proteinExistence type="inferred from homology"/>